<dbReference type="InterPro" id="IPR036390">
    <property type="entry name" value="WH_DNA-bd_sf"/>
</dbReference>
<gene>
    <name evidence="5" type="ORF">P353_19510</name>
</gene>
<dbReference type="SMART" id="SM00418">
    <property type="entry name" value="HTH_ARSR"/>
    <property type="match status" value="1"/>
</dbReference>
<proteinExistence type="predicted"/>
<dbReference type="PANTHER" id="PTHR43132:SF2">
    <property type="entry name" value="ARSENICAL RESISTANCE OPERON REPRESSOR ARSR-RELATED"/>
    <property type="match status" value="1"/>
</dbReference>
<dbReference type="Pfam" id="PF12840">
    <property type="entry name" value="HTH_20"/>
    <property type="match status" value="1"/>
</dbReference>
<evidence type="ECO:0000256" key="1">
    <source>
        <dbReference type="ARBA" id="ARBA00023015"/>
    </source>
</evidence>
<keyword evidence="3" id="KW-0804">Transcription</keyword>
<dbReference type="GO" id="GO:0003700">
    <property type="term" value="F:DNA-binding transcription factor activity"/>
    <property type="evidence" value="ECO:0007669"/>
    <property type="project" value="InterPro"/>
</dbReference>
<dbReference type="InterPro" id="IPR011991">
    <property type="entry name" value="ArsR-like_HTH"/>
</dbReference>
<organism evidence="5 6">
    <name type="scientific">Comamonas testosteroni</name>
    <name type="common">Pseudomonas testosteroni</name>
    <dbReference type="NCBI Taxonomy" id="285"/>
    <lineage>
        <taxon>Bacteria</taxon>
        <taxon>Pseudomonadati</taxon>
        <taxon>Pseudomonadota</taxon>
        <taxon>Betaproteobacteria</taxon>
        <taxon>Burkholderiales</taxon>
        <taxon>Comamonadaceae</taxon>
        <taxon>Comamonas</taxon>
    </lineage>
</organism>
<dbReference type="PANTHER" id="PTHR43132">
    <property type="entry name" value="ARSENICAL RESISTANCE OPERON REPRESSOR ARSR-RELATED"/>
    <property type="match status" value="1"/>
</dbReference>
<evidence type="ECO:0000256" key="3">
    <source>
        <dbReference type="ARBA" id="ARBA00023163"/>
    </source>
</evidence>
<dbReference type="PROSITE" id="PS50987">
    <property type="entry name" value="HTH_ARSR_2"/>
    <property type="match status" value="1"/>
</dbReference>
<evidence type="ECO:0000259" key="4">
    <source>
        <dbReference type="PROSITE" id="PS50987"/>
    </source>
</evidence>
<evidence type="ECO:0000313" key="5">
    <source>
        <dbReference type="EMBL" id="KGH27064.1"/>
    </source>
</evidence>
<feature type="domain" description="HTH arsR-type" evidence="4">
    <location>
        <begin position="1"/>
        <end position="83"/>
    </location>
</feature>
<dbReference type="InterPro" id="IPR001845">
    <property type="entry name" value="HTH_ArsR_DNA-bd_dom"/>
</dbReference>
<dbReference type="NCBIfam" id="NF033788">
    <property type="entry name" value="HTH_metalloreg"/>
    <property type="match status" value="1"/>
</dbReference>
<dbReference type="InterPro" id="IPR036388">
    <property type="entry name" value="WH-like_DNA-bd_sf"/>
</dbReference>
<dbReference type="InterPro" id="IPR051011">
    <property type="entry name" value="Metal_resp_trans_reg"/>
</dbReference>
<evidence type="ECO:0000256" key="2">
    <source>
        <dbReference type="ARBA" id="ARBA00023125"/>
    </source>
</evidence>
<dbReference type="CDD" id="cd00090">
    <property type="entry name" value="HTH_ARSR"/>
    <property type="match status" value="1"/>
</dbReference>
<accession>A0A096FAZ8</accession>
<comment type="caution">
    <text evidence="5">The sequence shown here is derived from an EMBL/GenBank/DDBJ whole genome shotgun (WGS) entry which is preliminary data.</text>
</comment>
<sequence>MAQSTRLGIYRLLVVAGESGMSVGKIGEQLQLAPATLSFHMKELTHAGLITGRQDGKFVFYRAQFPRMNELLAFLAEHCCNGSPEECGIDLPQCVEDKLAQTRDLAKQTTPQPS</sequence>
<keyword evidence="1" id="KW-0805">Transcription regulation</keyword>
<dbReference type="Proteomes" id="UP000029553">
    <property type="component" value="Unassembled WGS sequence"/>
</dbReference>
<dbReference type="AlphaFoldDB" id="A0A096FAZ8"/>
<reference evidence="5 6" key="1">
    <citation type="submission" date="2013-09" db="EMBL/GenBank/DDBJ databases">
        <title>High correlation between genotypes and phenotypes of environmental bacteria Comamonas testosteroni strains.</title>
        <authorList>
            <person name="Liu L."/>
            <person name="Zhu W."/>
            <person name="Xia X."/>
            <person name="Xu B."/>
            <person name="Luo M."/>
            <person name="Wang G."/>
        </authorList>
    </citation>
    <scope>NUCLEOTIDE SEQUENCE [LARGE SCALE GENOMIC DNA]</scope>
    <source>
        <strain evidence="5 6">JL40</strain>
    </source>
</reference>
<dbReference type="Gene3D" id="1.10.10.10">
    <property type="entry name" value="Winged helix-like DNA-binding domain superfamily/Winged helix DNA-binding domain"/>
    <property type="match status" value="1"/>
</dbReference>
<evidence type="ECO:0000313" key="6">
    <source>
        <dbReference type="Proteomes" id="UP000029553"/>
    </source>
</evidence>
<name>A0A096FAZ8_COMTE</name>
<keyword evidence="2" id="KW-0238">DNA-binding</keyword>
<protein>
    <submittedName>
        <fullName evidence="5">ArsR family transcriptional regulator</fullName>
    </submittedName>
</protein>
<dbReference type="EMBL" id="AWOR01000066">
    <property type="protein sequence ID" value="KGH27064.1"/>
    <property type="molecule type" value="Genomic_DNA"/>
</dbReference>
<dbReference type="GO" id="GO:0003677">
    <property type="term" value="F:DNA binding"/>
    <property type="evidence" value="ECO:0007669"/>
    <property type="project" value="UniProtKB-KW"/>
</dbReference>
<dbReference type="SUPFAM" id="SSF46785">
    <property type="entry name" value="Winged helix' DNA-binding domain"/>
    <property type="match status" value="1"/>
</dbReference>